<reference evidence="1 2" key="1">
    <citation type="submission" date="2021-03" db="EMBL/GenBank/DDBJ databases">
        <title>Antimicrobial resistance genes in bacteria isolated from Japanese honey, and their potential for conferring macrolide and lincosamide resistance in the American foulbrood pathogen Paenibacillus larvae.</title>
        <authorList>
            <person name="Okamoto M."/>
            <person name="Kumagai M."/>
            <person name="Kanamori H."/>
            <person name="Takamatsu D."/>
        </authorList>
    </citation>
    <scope>NUCLEOTIDE SEQUENCE [LARGE SCALE GENOMIC DNA]</scope>
    <source>
        <strain evidence="1 2">J41TS12</strain>
    </source>
</reference>
<accession>A0A920CG54</accession>
<protein>
    <submittedName>
        <fullName evidence="1">Uncharacterized protein</fullName>
    </submittedName>
</protein>
<keyword evidence="2" id="KW-1185">Reference proteome</keyword>
<gene>
    <name evidence="1" type="ORF">J41TS12_05850</name>
</gene>
<evidence type="ECO:0000313" key="2">
    <source>
        <dbReference type="Proteomes" id="UP000681162"/>
    </source>
</evidence>
<dbReference type="Proteomes" id="UP000681162">
    <property type="component" value="Unassembled WGS sequence"/>
</dbReference>
<evidence type="ECO:0000313" key="1">
    <source>
        <dbReference type="EMBL" id="GIO35724.1"/>
    </source>
</evidence>
<sequence>MGKYQMKIANQFRRLVEARLELMAKLERTDLSDLDRVVYYIQFECINSLFKYLHVVQENASDKKKVLLTICLSGDGCNSTVANALEYNSVDSMNKARNRLIGVLSTTIFSEEKIDDLLKSTLYEEVFEAQQWFVDNVLKNKQLIYSLVR</sequence>
<dbReference type="AlphaFoldDB" id="A0A920CG54"/>
<comment type="caution">
    <text evidence="1">The sequence shown here is derived from an EMBL/GenBank/DDBJ whole genome shotgun (WGS) entry which is preliminary data.</text>
</comment>
<dbReference type="EMBL" id="BORR01000002">
    <property type="protein sequence ID" value="GIO35724.1"/>
    <property type="molecule type" value="Genomic_DNA"/>
</dbReference>
<organism evidence="1 2">
    <name type="scientific">Paenibacillus antibioticophila</name>
    <dbReference type="NCBI Taxonomy" id="1274374"/>
    <lineage>
        <taxon>Bacteria</taxon>
        <taxon>Bacillati</taxon>
        <taxon>Bacillota</taxon>
        <taxon>Bacilli</taxon>
        <taxon>Bacillales</taxon>
        <taxon>Paenibacillaceae</taxon>
        <taxon>Paenibacillus</taxon>
    </lineage>
</organism>
<proteinExistence type="predicted"/>
<dbReference type="RefSeq" id="WP_212938130.1">
    <property type="nucleotide sequence ID" value="NZ_BORR01000002.1"/>
</dbReference>
<name>A0A920CG54_9BACL</name>